<proteinExistence type="predicted"/>
<evidence type="ECO:0000256" key="1">
    <source>
        <dbReference type="SAM" id="Coils"/>
    </source>
</evidence>
<feature type="coiled-coil region" evidence="1">
    <location>
        <begin position="25"/>
        <end position="75"/>
    </location>
</feature>
<name>A0A0K6GAQ1_9AGAM</name>
<organism evidence="2 3">
    <name type="scientific">Rhizoctonia solani</name>
    <dbReference type="NCBI Taxonomy" id="456999"/>
    <lineage>
        <taxon>Eukaryota</taxon>
        <taxon>Fungi</taxon>
        <taxon>Dikarya</taxon>
        <taxon>Basidiomycota</taxon>
        <taxon>Agaricomycotina</taxon>
        <taxon>Agaricomycetes</taxon>
        <taxon>Cantharellales</taxon>
        <taxon>Ceratobasidiaceae</taxon>
        <taxon>Rhizoctonia</taxon>
    </lineage>
</organism>
<evidence type="ECO:0000313" key="3">
    <source>
        <dbReference type="Proteomes" id="UP000044841"/>
    </source>
</evidence>
<dbReference type="EMBL" id="CYGV01001595">
    <property type="protein sequence ID" value="CUA75708.1"/>
    <property type="molecule type" value="Genomic_DNA"/>
</dbReference>
<keyword evidence="1" id="KW-0175">Coiled coil</keyword>
<reference evidence="2 3" key="1">
    <citation type="submission" date="2015-07" db="EMBL/GenBank/DDBJ databases">
        <authorList>
            <person name="Noorani M."/>
        </authorList>
    </citation>
    <scope>NUCLEOTIDE SEQUENCE [LARGE SCALE GENOMIC DNA]</scope>
    <source>
        <strain evidence="2">BBA 69670</strain>
    </source>
</reference>
<dbReference type="InterPro" id="IPR012917">
    <property type="entry name" value="DUF3294"/>
</dbReference>
<dbReference type="Pfam" id="PF07957">
    <property type="entry name" value="DUF3294"/>
    <property type="match status" value="1"/>
</dbReference>
<evidence type="ECO:0000313" key="2">
    <source>
        <dbReference type="EMBL" id="CUA75708.1"/>
    </source>
</evidence>
<dbReference type="AlphaFoldDB" id="A0A0K6GAQ1"/>
<accession>A0A0K6GAQ1</accession>
<dbReference type="Proteomes" id="UP000044841">
    <property type="component" value="Unassembled WGS sequence"/>
</dbReference>
<keyword evidence="3" id="KW-1185">Reference proteome</keyword>
<protein>
    <submittedName>
        <fullName evidence="2">Uncharacterized protein</fullName>
    </submittedName>
</protein>
<sequence length="167" mass="19443">MTELSSSNQAFADALRIFIQSLPPLQELRADLNRWREETERQSAEDFAKMKEDFARLEKEDFARLKKERDEFQKRMEWNERAGFYRMLNSTIRDVNSLVHPMPLPNGGYPAEGTFPETLGDFLSLDAHALTNLLELYELPHEDQVVDARKALAHHCNLPLELPRSTR</sequence>
<gene>
    <name evidence="2" type="ORF">RSOLAG22IIIB_11940</name>
</gene>